<name>A0AAV4BPK9_9GAST</name>
<dbReference type="AlphaFoldDB" id="A0AAV4BPK9"/>
<comment type="caution">
    <text evidence="1">The sequence shown here is derived from an EMBL/GenBank/DDBJ whole genome shotgun (WGS) entry which is preliminary data.</text>
</comment>
<organism evidence="1 2">
    <name type="scientific">Plakobranchus ocellatus</name>
    <dbReference type="NCBI Taxonomy" id="259542"/>
    <lineage>
        <taxon>Eukaryota</taxon>
        <taxon>Metazoa</taxon>
        <taxon>Spiralia</taxon>
        <taxon>Lophotrochozoa</taxon>
        <taxon>Mollusca</taxon>
        <taxon>Gastropoda</taxon>
        <taxon>Heterobranchia</taxon>
        <taxon>Euthyneura</taxon>
        <taxon>Panpulmonata</taxon>
        <taxon>Sacoglossa</taxon>
        <taxon>Placobranchoidea</taxon>
        <taxon>Plakobranchidae</taxon>
        <taxon>Plakobranchus</taxon>
    </lineage>
</organism>
<evidence type="ECO:0000313" key="1">
    <source>
        <dbReference type="EMBL" id="GFO21297.1"/>
    </source>
</evidence>
<dbReference type="EMBL" id="BLXT01005252">
    <property type="protein sequence ID" value="GFO21297.1"/>
    <property type="molecule type" value="Genomic_DNA"/>
</dbReference>
<sequence>MASNFGKNKKRKPNVFTQHALMSSFVLINVSHSLHSDHANVKLEEETDRVAPIPTPGVAPIPTPRVAPVADQRLGKRRENVGSKRLLRCFSQHLITGASS</sequence>
<dbReference type="Proteomes" id="UP000735302">
    <property type="component" value="Unassembled WGS sequence"/>
</dbReference>
<accession>A0AAV4BPK9</accession>
<gene>
    <name evidence="1" type="ORF">PoB_004780200</name>
</gene>
<keyword evidence="2" id="KW-1185">Reference proteome</keyword>
<protein>
    <submittedName>
        <fullName evidence="1">Uncharacterized protein</fullName>
    </submittedName>
</protein>
<evidence type="ECO:0000313" key="2">
    <source>
        <dbReference type="Proteomes" id="UP000735302"/>
    </source>
</evidence>
<proteinExistence type="predicted"/>
<reference evidence="1 2" key="1">
    <citation type="journal article" date="2021" name="Elife">
        <title>Chloroplast acquisition without the gene transfer in kleptoplastic sea slugs, Plakobranchus ocellatus.</title>
        <authorList>
            <person name="Maeda T."/>
            <person name="Takahashi S."/>
            <person name="Yoshida T."/>
            <person name="Shimamura S."/>
            <person name="Takaki Y."/>
            <person name="Nagai Y."/>
            <person name="Toyoda A."/>
            <person name="Suzuki Y."/>
            <person name="Arimoto A."/>
            <person name="Ishii H."/>
            <person name="Satoh N."/>
            <person name="Nishiyama T."/>
            <person name="Hasebe M."/>
            <person name="Maruyama T."/>
            <person name="Minagawa J."/>
            <person name="Obokata J."/>
            <person name="Shigenobu S."/>
        </authorList>
    </citation>
    <scope>NUCLEOTIDE SEQUENCE [LARGE SCALE GENOMIC DNA]</scope>
</reference>